<proteinExistence type="inferred from homology"/>
<evidence type="ECO:0000256" key="1">
    <source>
        <dbReference type="ARBA" id="ARBA00007637"/>
    </source>
</evidence>
<comment type="caution">
    <text evidence="4">The sequence shown here is derived from an EMBL/GenBank/DDBJ whole genome shotgun (WGS) entry which is preliminary data.</text>
</comment>
<evidence type="ECO:0000256" key="2">
    <source>
        <dbReference type="SAM" id="SignalP"/>
    </source>
</evidence>
<feature type="chain" id="PRO_5041967640" description="NAD-dependent epimerase/dehydratase domain-containing protein" evidence="2">
    <location>
        <begin position="17"/>
        <end position="705"/>
    </location>
</feature>
<dbReference type="EMBL" id="CAKOGP040000446">
    <property type="protein sequence ID" value="CAJ1935062.1"/>
    <property type="molecule type" value="Genomic_DNA"/>
</dbReference>
<evidence type="ECO:0000313" key="4">
    <source>
        <dbReference type="EMBL" id="CAJ1935062.1"/>
    </source>
</evidence>
<dbReference type="Pfam" id="PF01370">
    <property type="entry name" value="Epimerase"/>
    <property type="match status" value="1"/>
</dbReference>
<dbReference type="InterPro" id="IPR001509">
    <property type="entry name" value="Epimerase_deHydtase"/>
</dbReference>
<dbReference type="SUPFAM" id="SSF51735">
    <property type="entry name" value="NAD(P)-binding Rossmann-fold domains"/>
    <property type="match status" value="1"/>
</dbReference>
<gene>
    <name evidence="4" type="ORF">CYCCA115_LOCUS4400</name>
</gene>
<evidence type="ECO:0000259" key="3">
    <source>
        <dbReference type="Pfam" id="PF01370"/>
    </source>
</evidence>
<comment type="similarity">
    <text evidence="1">Belongs to the NAD(P)-dependent epimerase/dehydratase family.</text>
</comment>
<dbReference type="Gene3D" id="3.40.50.720">
    <property type="entry name" value="NAD(P)-binding Rossmann-like Domain"/>
    <property type="match status" value="1"/>
</dbReference>
<dbReference type="Proteomes" id="UP001295423">
    <property type="component" value="Unassembled WGS sequence"/>
</dbReference>
<organism evidence="4 5">
    <name type="scientific">Cylindrotheca closterium</name>
    <dbReference type="NCBI Taxonomy" id="2856"/>
    <lineage>
        <taxon>Eukaryota</taxon>
        <taxon>Sar</taxon>
        <taxon>Stramenopiles</taxon>
        <taxon>Ochrophyta</taxon>
        <taxon>Bacillariophyta</taxon>
        <taxon>Bacillariophyceae</taxon>
        <taxon>Bacillariophycidae</taxon>
        <taxon>Bacillariales</taxon>
        <taxon>Bacillariaceae</taxon>
        <taxon>Cylindrotheca</taxon>
    </lineage>
</organism>
<sequence>MRVISFVIAVLPTVAAFTAPHAPQQTPRFDLFALNAETNGASTAEKKKVIVLGGDGFCGWPTSLYLSDQGHDVVIVDNLSRRKIDLDLGCDSLTPISSMETRVDAWKEVSGKEMKFINLDVAKDYDLLVQLIKEEQPDSIVHFAEQRAAPYSMKDSKGKRYTVDNNVSGSNNLCCAVIDADLDVHIVHLGTMGVYGYGTSGGEIPEGYIDVTLPGGRESNILHPAYPGSVYHATKCLDAILWQFYQKNDQLRITDLHQGIVWGTNTPQTILDERLVNRFDYDGDYGTVLNRFLMQGAMGVPLTVYGTGGQTRAFIHITDTARCIEIAINNPPEKGERVEIFNQIAETRITNEQASQIRESSVFFDNCFRHGTIEASEAVIRKPDWSLGIARHLIEVLTKQQTTVSNLEIFQELMEAADQACLDLRLCSMVNYTDPSLSVDSKAKFLDLVDGEKHCFTFRANVKSHEWLQLLEEDVLLYRSETNYAVRLYRDAAPSREPVSPRSAAARRNLDERISDFQVHAHRTIEVLTTIENVISQAMRRNCTSMPTPVEEASVYFEVSEPLSKEYHDLIDRLGGGEACIRTCADASESKNTEGYTIRGSFDVLLRAIQPILKSKEGELDTTTPCSLRIDYPTPDTLGRFINACHEAKDYPNTIGMDAAMGRYFCRKSVRDIELMLSFLADFSTTSTVKKGFTVFEYSSEDKPF</sequence>
<evidence type="ECO:0000313" key="5">
    <source>
        <dbReference type="Proteomes" id="UP001295423"/>
    </source>
</evidence>
<dbReference type="PANTHER" id="PTHR43000">
    <property type="entry name" value="DTDP-D-GLUCOSE 4,6-DEHYDRATASE-RELATED"/>
    <property type="match status" value="1"/>
</dbReference>
<feature type="signal peptide" evidence="2">
    <location>
        <begin position="1"/>
        <end position="16"/>
    </location>
</feature>
<keyword evidence="2" id="KW-0732">Signal</keyword>
<dbReference type="InterPro" id="IPR036291">
    <property type="entry name" value="NAD(P)-bd_dom_sf"/>
</dbReference>
<accession>A0AAD2CIP1</accession>
<keyword evidence="5" id="KW-1185">Reference proteome</keyword>
<protein>
    <recommendedName>
        <fullName evidence="3">NAD-dependent epimerase/dehydratase domain-containing protein</fullName>
    </recommendedName>
</protein>
<dbReference type="AlphaFoldDB" id="A0AAD2CIP1"/>
<name>A0AAD2CIP1_9STRA</name>
<reference evidence="4" key="1">
    <citation type="submission" date="2023-08" db="EMBL/GenBank/DDBJ databases">
        <authorList>
            <person name="Audoor S."/>
            <person name="Bilcke G."/>
        </authorList>
    </citation>
    <scope>NUCLEOTIDE SEQUENCE</scope>
</reference>
<feature type="domain" description="NAD-dependent epimerase/dehydratase" evidence="3">
    <location>
        <begin position="49"/>
        <end position="337"/>
    </location>
</feature>
<dbReference type="Gene3D" id="3.90.25.10">
    <property type="entry name" value="UDP-galactose 4-epimerase, domain 1"/>
    <property type="match status" value="1"/>
</dbReference>